<evidence type="ECO:0000313" key="2">
    <source>
        <dbReference type="Proteomes" id="UP000218554"/>
    </source>
</evidence>
<keyword evidence="2" id="KW-1185">Reference proteome</keyword>
<dbReference type="EMBL" id="AP014862">
    <property type="protein sequence ID" value="BAU74804.1"/>
    <property type="molecule type" value="Genomic_DNA"/>
</dbReference>
<sequence length="95" mass="10513">MHELKAFPFPTQPFQDVLFFNARACPTHLFETAQQRLNAVCDLLEILEMNEGSTPLNRESARLSSAIGLLLGDARALYEAAFDGVRSHPVAKAEP</sequence>
<name>A0AAD1FG74_METFU</name>
<organism evidence="1 2">
    <name type="scientific">Metapseudomonas furukawaii</name>
    <name type="common">Pseudomonas furukawaii</name>
    <dbReference type="NCBI Taxonomy" id="1149133"/>
    <lineage>
        <taxon>Bacteria</taxon>
        <taxon>Pseudomonadati</taxon>
        <taxon>Pseudomonadota</taxon>
        <taxon>Gammaproteobacteria</taxon>
        <taxon>Pseudomonadales</taxon>
        <taxon>Pseudomonadaceae</taxon>
        <taxon>Metapseudomonas</taxon>
    </lineage>
</organism>
<dbReference type="KEGG" id="pfuw:KF707C_31160"/>
<accession>A0AAD1FG74</accession>
<dbReference type="AlphaFoldDB" id="A0AAD1FG74"/>
<dbReference type="Proteomes" id="UP000218554">
    <property type="component" value="Chromosome"/>
</dbReference>
<dbReference type="RefSeq" id="WP_003448770.1">
    <property type="nucleotide sequence ID" value="NZ_AJMR01000043.1"/>
</dbReference>
<evidence type="ECO:0000313" key="1">
    <source>
        <dbReference type="EMBL" id="BAU74804.1"/>
    </source>
</evidence>
<gene>
    <name evidence="1" type="ORF">KF707C_31160</name>
</gene>
<protein>
    <submittedName>
        <fullName evidence="1">Uncharacterized protein</fullName>
    </submittedName>
</protein>
<reference evidence="1 2" key="2">
    <citation type="journal article" date="2017" name="Int. J. Syst. Evol. Microbiol.">
        <title>Pseudomonas furukawaii sp. nov., a polychlorinated biphenyl-degrading bacterium isolated from biphenyl-contaminated soil in Japan.</title>
        <authorList>
            <person name="Kimura N."/>
            <person name="Watanabe T."/>
            <person name="Suenaga H."/>
            <person name="Fujihara H."/>
            <person name="Futagami T."/>
            <person name="Goto M."/>
            <person name="Hanada S."/>
            <person name="Hirose J."/>
        </authorList>
    </citation>
    <scope>NUCLEOTIDE SEQUENCE [LARGE SCALE GENOMIC DNA]</scope>
    <source>
        <strain evidence="2">DSM 10086 / NBRC 110670 / KF707</strain>
    </source>
</reference>
<reference evidence="2" key="1">
    <citation type="submission" date="2015-05" db="EMBL/GenBank/DDBJ databases">
        <title>Draft genome sequencing of a biphenyl-degrading bacterium, Pseudomonas balearica KF707 (=NBRC110670).</title>
        <authorList>
            <person name="Kimura N."/>
            <person name="Hirose J."/>
            <person name="Watanabe T."/>
            <person name="Suenaga H."/>
            <person name="Fujihara H."/>
            <person name="Noguchi M."/>
            <person name="Hashimoto M."/>
            <person name="Shimodaira J."/>
            <person name="Tsuchikane K."/>
            <person name="Hosoyama A."/>
            <person name="Yamazoe A."/>
            <person name="Fujita N."/>
            <person name="Furukawa K."/>
        </authorList>
    </citation>
    <scope>NUCLEOTIDE SEQUENCE [LARGE SCALE GENOMIC DNA]</scope>
    <source>
        <strain evidence="2">DSM 10086 / NBRC 110670 / KF707</strain>
    </source>
</reference>
<proteinExistence type="predicted"/>